<evidence type="ECO:0000313" key="1">
    <source>
        <dbReference type="EMBL" id="GMA18687.1"/>
    </source>
</evidence>
<dbReference type="Proteomes" id="UP001157109">
    <property type="component" value="Unassembled WGS sequence"/>
</dbReference>
<proteinExistence type="predicted"/>
<sequence length="84" mass="9251">MQPVPPGQCRVQRYWSCRRGSPYVGSVWHAASRTQDGSGNETTTRWKDLDMDKVVASAAEAVADIPEGRRSRSEVSVCAGSRVR</sequence>
<gene>
    <name evidence="1" type="ORF">GCM10025862_07080</name>
</gene>
<reference evidence="2" key="1">
    <citation type="journal article" date="2019" name="Int. J. Syst. Evol. Microbiol.">
        <title>The Global Catalogue of Microorganisms (GCM) 10K type strain sequencing project: providing services to taxonomists for standard genome sequencing and annotation.</title>
        <authorList>
            <consortium name="The Broad Institute Genomics Platform"/>
            <consortium name="The Broad Institute Genome Sequencing Center for Infectious Disease"/>
            <person name="Wu L."/>
            <person name="Ma J."/>
        </authorList>
    </citation>
    <scope>NUCLEOTIDE SEQUENCE [LARGE SCALE GENOMIC DNA]</scope>
    <source>
        <strain evidence="2">NBRC 105830</strain>
    </source>
</reference>
<dbReference type="EMBL" id="BSUJ01000001">
    <property type="protein sequence ID" value="GMA18687.1"/>
    <property type="molecule type" value="Genomic_DNA"/>
</dbReference>
<name>A0ABQ6HK02_9MICO</name>
<accession>A0ABQ6HK02</accession>
<keyword evidence="2" id="KW-1185">Reference proteome</keyword>
<protein>
    <submittedName>
        <fullName evidence="1">Uncharacterized protein</fullName>
    </submittedName>
</protein>
<comment type="caution">
    <text evidence="1">The sequence shown here is derived from an EMBL/GenBank/DDBJ whole genome shotgun (WGS) entry which is preliminary data.</text>
</comment>
<organism evidence="1 2">
    <name type="scientific">Arsenicicoccus piscis</name>
    <dbReference type="NCBI Taxonomy" id="673954"/>
    <lineage>
        <taxon>Bacteria</taxon>
        <taxon>Bacillati</taxon>
        <taxon>Actinomycetota</taxon>
        <taxon>Actinomycetes</taxon>
        <taxon>Micrococcales</taxon>
        <taxon>Intrasporangiaceae</taxon>
        <taxon>Arsenicicoccus</taxon>
    </lineage>
</organism>
<evidence type="ECO:0000313" key="2">
    <source>
        <dbReference type="Proteomes" id="UP001157109"/>
    </source>
</evidence>